<name>A0A3B1DI92_9ZZZZ</name>
<dbReference type="CDD" id="cd11740">
    <property type="entry name" value="YajQ_like"/>
    <property type="match status" value="1"/>
</dbReference>
<accession>A0A3B1DI92</accession>
<dbReference type="PANTHER" id="PTHR30476">
    <property type="entry name" value="UPF0234 PROTEIN YAJQ"/>
    <property type="match status" value="1"/>
</dbReference>
<protein>
    <submittedName>
        <fullName evidence="3">UPF0234 protein Yitk</fullName>
    </submittedName>
</protein>
<dbReference type="SUPFAM" id="SSF89963">
    <property type="entry name" value="YajQ-like"/>
    <property type="match status" value="2"/>
</dbReference>
<evidence type="ECO:0000256" key="2">
    <source>
        <dbReference type="ARBA" id="ARBA00093450"/>
    </source>
</evidence>
<dbReference type="InterPro" id="IPR035570">
    <property type="entry name" value="UPF0234_N"/>
</dbReference>
<dbReference type="Gene3D" id="3.30.70.990">
    <property type="entry name" value="YajQ-like, domain 2"/>
    <property type="match status" value="1"/>
</dbReference>
<dbReference type="GO" id="GO:0005829">
    <property type="term" value="C:cytosol"/>
    <property type="evidence" value="ECO:0007669"/>
    <property type="project" value="TreeGrafter"/>
</dbReference>
<dbReference type="Pfam" id="PF04461">
    <property type="entry name" value="YajQ"/>
    <property type="match status" value="1"/>
</dbReference>
<dbReference type="Gene3D" id="3.30.70.860">
    <property type="match status" value="1"/>
</dbReference>
<dbReference type="InterPro" id="IPR035571">
    <property type="entry name" value="UPF0234-like_C"/>
</dbReference>
<organism evidence="3">
    <name type="scientific">hydrothermal vent metagenome</name>
    <dbReference type="NCBI Taxonomy" id="652676"/>
    <lineage>
        <taxon>unclassified sequences</taxon>
        <taxon>metagenomes</taxon>
        <taxon>ecological metagenomes</taxon>
    </lineage>
</organism>
<gene>
    <name evidence="3" type="ORF">MNBD_NITROSPIRAE03-260</name>
</gene>
<dbReference type="GO" id="GO:0000166">
    <property type="term" value="F:nucleotide binding"/>
    <property type="evidence" value="ECO:0007669"/>
    <property type="project" value="UniProtKB-KW"/>
</dbReference>
<evidence type="ECO:0000313" key="3">
    <source>
        <dbReference type="EMBL" id="VAX34650.1"/>
    </source>
</evidence>
<dbReference type="AlphaFoldDB" id="A0A3B1DI92"/>
<reference evidence="3" key="1">
    <citation type="submission" date="2018-06" db="EMBL/GenBank/DDBJ databases">
        <authorList>
            <person name="Zhirakovskaya E."/>
        </authorList>
    </citation>
    <scope>NUCLEOTIDE SEQUENCE</scope>
</reference>
<keyword evidence="1" id="KW-0547">Nucleotide-binding</keyword>
<comment type="similarity">
    <text evidence="2">Belongs to the YajQ family.</text>
</comment>
<proteinExistence type="inferred from homology"/>
<dbReference type="HAMAP" id="MF_00632">
    <property type="entry name" value="UPF0234"/>
    <property type="match status" value="1"/>
</dbReference>
<dbReference type="EMBL" id="UOGI01000364">
    <property type="protein sequence ID" value="VAX34650.1"/>
    <property type="molecule type" value="Genomic_DNA"/>
</dbReference>
<dbReference type="NCBIfam" id="NF003819">
    <property type="entry name" value="PRK05412.1"/>
    <property type="match status" value="1"/>
</dbReference>
<dbReference type="InterPro" id="IPR036183">
    <property type="entry name" value="YajQ-like_sf"/>
</dbReference>
<dbReference type="PANTHER" id="PTHR30476:SF0">
    <property type="entry name" value="UPF0234 PROTEIN YAJQ"/>
    <property type="match status" value="1"/>
</dbReference>
<sequence length="165" mass="18560">MAEAHSFDIVCVVDLQEVDNAVNQAMKEIGQRFDFKGSKSNINIDKDKGVVTVISDDEQKIKSVIDILQSKLVRRGISLKALSYGKVEPAAGDTVKQVITLQQGIPQDKAKEIVKFIKNTKLKVTSEIQKDQVRVKGKKIDDLQAIMSRVKEKDFGIHLQYTNYR</sequence>
<dbReference type="InterPro" id="IPR007551">
    <property type="entry name" value="YajQ/Smlt4090-like"/>
</dbReference>
<evidence type="ECO:0000256" key="1">
    <source>
        <dbReference type="ARBA" id="ARBA00022741"/>
    </source>
</evidence>